<evidence type="ECO:0000313" key="1">
    <source>
        <dbReference type="EnsemblMetazoa" id="AFAF017375-PA"/>
    </source>
</evidence>
<dbReference type="PANTHER" id="PTHR21112">
    <property type="entry name" value="CHEMOSENSORY PROTEIN A 29A-RELATED"/>
    <property type="match status" value="1"/>
</dbReference>
<dbReference type="AlphaFoldDB" id="A0A182QUX1"/>
<dbReference type="STRING" id="69004.A0A182QUX1"/>
<sequence>MLKDFGNNILISAEFFHSPLGNNQFSHTPYRLPLLGACDFHRFVMADFREHFEVETIENFPLDVQCPIKARTIIYNGVVLKSTNFPANVRPGLWKASVKLFEVLNDKNCDLDVDIVIEI</sequence>
<reference evidence="2" key="1">
    <citation type="submission" date="2014-01" db="EMBL/GenBank/DDBJ databases">
        <title>The Genome Sequence of Anopheles farauti FAR1 (V2).</title>
        <authorList>
            <consortium name="The Broad Institute Genomics Platform"/>
            <person name="Neafsey D.E."/>
            <person name="Besansky N."/>
            <person name="Howell P."/>
            <person name="Walton C."/>
            <person name="Young S.K."/>
            <person name="Zeng Q."/>
            <person name="Gargeya S."/>
            <person name="Fitzgerald M."/>
            <person name="Haas B."/>
            <person name="Abouelleil A."/>
            <person name="Allen A.W."/>
            <person name="Alvarado L."/>
            <person name="Arachchi H.M."/>
            <person name="Berlin A.M."/>
            <person name="Chapman S.B."/>
            <person name="Gainer-Dewar J."/>
            <person name="Goldberg J."/>
            <person name="Griggs A."/>
            <person name="Gujja S."/>
            <person name="Hansen M."/>
            <person name="Howarth C."/>
            <person name="Imamovic A."/>
            <person name="Ireland A."/>
            <person name="Larimer J."/>
            <person name="McCowan C."/>
            <person name="Murphy C."/>
            <person name="Pearson M."/>
            <person name="Poon T.W."/>
            <person name="Priest M."/>
            <person name="Roberts A."/>
            <person name="Saif S."/>
            <person name="Shea T."/>
            <person name="Sisk P."/>
            <person name="Sykes S."/>
            <person name="Wortman J."/>
            <person name="Nusbaum C."/>
            <person name="Birren B."/>
        </authorList>
    </citation>
    <scope>NUCLEOTIDE SEQUENCE [LARGE SCALE GENOMIC DNA]</scope>
    <source>
        <strain evidence="2">FAR1</strain>
    </source>
</reference>
<dbReference type="EnsemblMetazoa" id="AFAF017375-RA">
    <property type="protein sequence ID" value="AFAF017375-PA"/>
    <property type="gene ID" value="AFAF017375"/>
</dbReference>
<evidence type="ECO:0000313" key="2">
    <source>
        <dbReference type="Proteomes" id="UP000075886"/>
    </source>
</evidence>
<accession>A0A182QUX1</accession>
<dbReference type="Proteomes" id="UP000075886">
    <property type="component" value="Unassembled WGS sequence"/>
</dbReference>
<organism evidence="1 2">
    <name type="scientific">Anopheles farauti</name>
    <dbReference type="NCBI Taxonomy" id="69004"/>
    <lineage>
        <taxon>Eukaryota</taxon>
        <taxon>Metazoa</taxon>
        <taxon>Ecdysozoa</taxon>
        <taxon>Arthropoda</taxon>
        <taxon>Hexapoda</taxon>
        <taxon>Insecta</taxon>
        <taxon>Pterygota</taxon>
        <taxon>Neoptera</taxon>
        <taxon>Endopterygota</taxon>
        <taxon>Diptera</taxon>
        <taxon>Nematocera</taxon>
        <taxon>Culicoidea</taxon>
        <taxon>Culicidae</taxon>
        <taxon>Anophelinae</taxon>
        <taxon>Anopheles</taxon>
    </lineage>
</organism>
<reference evidence="1" key="2">
    <citation type="submission" date="2020-05" db="UniProtKB">
        <authorList>
            <consortium name="EnsemblMetazoa"/>
        </authorList>
    </citation>
    <scope>IDENTIFICATION</scope>
    <source>
        <strain evidence="1">FAR1</strain>
    </source>
</reference>
<protein>
    <submittedName>
        <fullName evidence="1">Uncharacterized protein</fullName>
    </submittedName>
</protein>
<keyword evidence="2" id="KW-1185">Reference proteome</keyword>
<dbReference type="EMBL" id="AXCN02000654">
    <property type="status" value="NOT_ANNOTATED_CDS"/>
    <property type="molecule type" value="Genomic_DNA"/>
</dbReference>
<proteinExistence type="predicted"/>
<dbReference type="PANTHER" id="PTHR21112:SF0">
    <property type="entry name" value="CHEMOSENSORY PROTEIN A 29A-RELATED"/>
    <property type="match status" value="1"/>
</dbReference>
<dbReference type="VEuPathDB" id="VectorBase:AFAF017375"/>
<name>A0A182QUX1_9DIPT</name>